<evidence type="ECO:0000256" key="5">
    <source>
        <dbReference type="ARBA" id="ARBA00022989"/>
    </source>
</evidence>
<dbReference type="InterPro" id="IPR017871">
    <property type="entry name" value="ABC_transporter-like_CS"/>
</dbReference>
<dbReference type="Pfam" id="PF00664">
    <property type="entry name" value="ABC_membrane"/>
    <property type="match status" value="1"/>
</dbReference>
<feature type="domain" description="ABC transmembrane type-1" evidence="10">
    <location>
        <begin position="36"/>
        <end position="318"/>
    </location>
</feature>
<dbReference type="NCBIfam" id="TIGR02204">
    <property type="entry name" value="MsbA_rel"/>
    <property type="match status" value="1"/>
</dbReference>
<dbReference type="InterPro" id="IPR039421">
    <property type="entry name" value="Type_1_exporter"/>
</dbReference>
<comment type="subcellular location">
    <subcellularLocation>
        <location evidence="1">Cell membrane</location>
        <topology evidence="1">Multi-pass membrane protein</topology>
    </subcellularLocation>
</comment>
<sequence length="603" mass="63964">MAKDPTGGSSGPRAKGQLKALAPLWRFLAPYRGRLALAGLCLIAAAGAVLVLGQGVRHLVDWGFADPSGARLDQAALGMILIVAVLAGATAGRFYLVSWLGERVSADIRRAVFDRVLSLSPAFFETTRTGEILTRLTSDTTLIQTVVGSSMSQWLRNALMFVGALAMLVASSPKLAAVVLVLVPCVLVPIVLFGRREKRLSRAAQDRIADVGAYAEETLNAIRTVQAFTHESVDRRRFAEHVSRALGSAERRIATRARLLTLVIALAFSAITAVLWIGGHEVLAGRMTAGDLTAFVLYAVLVATAGASLSELWGDVQRAAGAAERLLELIREVPDIAAPAVPGPLPSPPRGQVAFRDVTFHYPARPDRSALDGLSFEVAPGETVALVGPSGAGKTTLFQLLLRSYDPAAGAVLIDGVDLRRADPAEVRRRIGVVAQEPVVFSANAWENIRYGRPEASDAEVRAAADAALATEFLDKLPEGFDTFLGEKGVRLSGGQRQRLAIARAILRDPAILLLDEATSALDAESERAVQTALDRLSKGRTTLVIAHRLATVLSADRIIVIDEGKVVATGTHASLVGERGLYARLAALQFGAPTPAQHAAAQ</sequence>
<keyword evidence="4" id="KW-0067">ATP-binding</keyword>
<evidence type="ECO:0000256" key="1">
    <source>
        <dbReference type="ARBA" id="ARBA00004651"/>
    </source>
</evidence>
<proteinExistence type="predicted"/>
<dbReference type="GO" id="GO:0005524">
    <property type="term" value="F:ATP binding"/>
    <property type="evidence" value="ECO:0007669"/>
    <property type="project" value="UniProtKB-KW"/>
</dbReference>
<dbReference type="FunFam" id="3.40.50.300:FF:000218">
    <property type="entry name" value="Multidrug ABC transporter ATP-binding protein"/>
    <property type="match status" value="1"/>
</dbReference>
<feature type="transmembrane region" description="Helical" evidence="8">
    <location>
        <begin position="289"/>
        <end position="309"/>
    </location>
</feature>
<evidence type="ECO:0000256" key="2">
    <source>
        <dbReference type="ARBA" id="ARBA00022692"/>
    </source>
</evidence>
<dbReference type="AlphaFoldDB" id="A0A8J3E6N4"/>
<dbReference type="RefSeq" id="WP_189051953.1">
    <property type="nucleotide sequence ID" value="NZ_BMJQ01000023.1"/>
</dbReference>
<dbReference type="SUPFAM" id="SSF52540">
    <property type="entry name" value="P-loop containing nucleoside triphosphate hydrolases"/>
    <property type="match status" value="1"/>
</dbReference>
<keyword evidence="12" id="KW-1185">Reference proteome</keyword>
<dbReference type="Gene3D" id="3.40.50.300">
    <property type="entry name" value="P-loop containing nucleotide triphosphate hydrolases"/>
    <property type="match status" value="1"/>
</dbReference>
<dbReference type="GO" id="GO:0015421">
    <property type="term" value="F:ABC-type oligopeptide transporter activity"/>
    <property type="evidence" value="ECO:0007669"/>
    <property type="project" value="TreeGrafter"/>
</dbReference>
<dbReference type="GO" id="GO:0090374">
    <property type="term" value="P:oligopeptide export from mitochondrion"/>
    <property type="evidence" value="ECO:0007669"/>
    <property type="project" value="TreeGrafter"/>
</dbReference>
<keyword evidence="3" id="KW-0547">Nucleotide-binding</keyword>
<dbReference type="InterPro" id="IPR011918">
    <property type="entry name" value="ABC_MsbA_ATP-bd"/>
</dbReference>
<comment type="function">
    <text evidence="7">Part of an ABC transporter complex. Transmembrane domains (TMD) form a pore in the inner membrane and the ATP-binding domain (NBD) is responsible for energy generation.</text>
</comment>
<dbReference type="SUPFAM" id="SSF90123">
    <property type="entry name" value="ABC transporter transmembrane region"/>
    <property type="match status" value="1"/>
</dbReference>
<organism evidence="11 12">
    <name type="scientific">Aliidongia dinghuensis</name>
    <dbReference type="NCBI Taxonomy" id="1867774"/>
    <lineage>
        <taxon>Bacteria</taxon>
        <taxon>Pseudomonadati</taxon>
        <taxon>Pseudomonadota</taxon>
        <taxon>Alphaproteobacteria</taxon>
        <taxon>Rhodospirillales</taxon>
        <taxon>Dongiaceae</taxon>
        <taxon>Aliidongia</taxon>
    </lineage>
</organism>
<evidence type="ECO:0000313" key="11">
    <source>
        <dbReference type="EMBL" id="GGF46172.1"/>
    </source>
</evidence>
<dbReference type="Gene3D" id="1.20.1560.10">
    <property type="entry name" value="ABC transporter type 1, transmembrane domain"/>
    <property type="match status" value="1"/>
</dbReference>
<dbReference type="Pfam" id="PF00005">
    <property type="entry name" value="ABC_tran"/>
    <property type="match status" value="1"/>
</dbReference>
<dbReference type="PANTHER" id="PTHR43394:SF1">
    <property type="entry name" value="ATP-BINDING CASSETTE SUB-FAMILY B MEMBER 10, MITOCHONDRIAL"/>
    <property type="match status" value="1"/>
</dbReference>
<gene>
    <name evidence="11" type="ORF">GCM10011611_60770</name>
</gene>
<keyword evidence="5 8" id="KW-1133">Transmembrane helix</keyword>
<dbReference type="Proteomes" id="UP000646365">
    <property type="component" value="Unassembled WGS sequence"/>
</dbReference>
<evidence type="ECO:0000256" key="6">
    <source>
        <dbReference type="ARBA" id="ARBA00023136"/>
    </source>
</evidence>
<evidence type="ECO:0000259" key="9">
    <source>
        <dbReference type="PROSITE" id="PS50893"/>
    </source>
</evidence>
<feature type="transmembrane region" description="Helical" evidence="8">
    <location>
        <begin position="154"/>
        <end position="170"/>
    </location>
</feature>
<dbReference type="PANTHER" id="PTHR43394">
    <property type="entry name" value="ATP-DEPENDENT PERMEASE MDL1, MITOCHONDRIAL"/>
    <property type="match status" value="1"/>
</dbReference>
<keyword evidence="2 8" id="KW-0812">Transmembrane</keyword>
<evidence type="ECO:0000313" key="12">
    <source>
        <dbReference type="Proteomes" id="UP000646365"/>
    </source>
</evidence>
<dbReference type="CDD" id="cd18575">
    <property type="entry name" value="ABC_6TM_bac_exporter_ABCB8_10_like"/>
    <property type="match status" value="1"/>
</dbReference>
<dbReference type="InterPro" id="IPR011527">
    <property type="entry name" value="ABC1_TM_dom"/>
</dbReference>
<evidence type="ECO:0000256" key="7">
    <source>
        <dbReference type="ARBA" id="ARBA00024725"/>
    </source>
</evidence>
<dbReference type="InterPro" id="IPR003439">
    <property type="entry name" value="ABC_transporter-like_ATP-bd"/>
</dbReference>
<dbReference type="SMART" id="SM00382">
    <property type="entry name" value="AAA"/>
    <property type="match status" value="1"/>
</dbReference>
<dbReference type="EMBL" id="BMJQ01000023">
    <property type="protein sequence ID" value="GGF46172.1"/>
    <property type="molecule type" value="Genomic_DNA"/>
</dbReference>
<name>A0A8J3E6N4_9PROT</name>
<dbReference type="InterPro" id="IPR036640">
    <property type="entry name" value="ABC1_TM_sf"/>
</dbReference>
<protein>
    <submittedName>
        <fullName evidence="11">ABC transporter</fullName>
    </submittedName>
</protein>
<dbReference type="PROSITE" id="PS00211">
    <property type="entry name" value="ABC_TRANSPORTER_1"/>
    <property type="match status" value="1"/>
</dbReference>
<reference evidence="11" key="2">
    <citation type="submission" date="2020-09" db="EMBL/GenBank/DDBJ databases">
        <authorList>
            <person name="Sun Q."/>
            <person name="Zhou Y."/>
        </authorList>
    </citation>
    <scope>NUCLEOTIDE SEQUENCE</scope>
    <source>
        <strain evidence="11">CGMCC 1.15725</strain>
    </source>
</reference>
<feature type="domain" description="ABC transporter" evidence="9">
    <location>
        <begin position="353"/>
        <end position="589"/>
    </location>
</feature>
<dbReference type="InterPro" id="IPR027417">
    <property type="entry name" value="P-loop_NTPase"/>
</dbReference>
<evidence type="ECO:0000259" key="10">
    <source>
        <dbReference type="PROSITE" id="PS50929"/>
    </source>
</evidence>
<feature type="transmembrane region" description="Helical" evidence="8">
    <location>
        <begin position="259"/>
        <end position="277"/>
    </location>
</feature>
<dbReference type="GO" id="GO:0005886">
    <property type="term" value="C:plasma membrane"/>
    <property type="evidence" value="ECO:0007669"/>
    <property type="project" value="UniProtKB-SubCell"/>
</dbReference>
<reference evidence="11" key="1">
    <citation type="journal article" date="2014" name="Int. J. Syst. Evol. Microbiol.">
        <title>Complete genome sequence of Corynebacterium casei LMG S-19264T (=DSM 44701T), isolated from a smear-ripened cheese.</title>
        <authorList>
            <consortium name="US DOE Joint Genome Institute (JGI-PGF)"/>
            <person name="Walter F."/>
            <person name="Albersmeier A."/>
            <person name="Kalinowski J."/>
            <person name="Ruckert C."/>
        </authorList>
    </citation>
    <scope>NUCLEOTIDE SEQUENCE</scope>
    <source>
        <strain evidence="11">CGMCC 1.15725</strain>
    </source>
</reference>
<evidence type="ECO:0000256" key="3">
    <source>
        <dbReference type="ARBA" id="ARBA00022741"/>
    </source>
</evidence>
<dbReference type="GO" id="GO:0016887">
    <property type="term" value="F:ATP hydrolysis activity"/>
    <property type="evidence" value="ECO:0007669"/>
    <property type="project" value="InterPro"/>
</dbReference>
<comment type="caution">
    <text evidence="11">The sequence shown here is derived from an EMBL/GenBank/DDBJ whole genome shotgun (WGS) entry which is preliminary data.</text>
</comment>
<keyword evidence="6 8" id="KW-0472">Membrane</keyword>
<accession>A0A8J3E6N4</accession>
<dbReference type="PROSITE" id="PS50929">
    <property type="entry name" value="ABC_TM1F"/>
    <property type="match status" value="1"/>
</dbReference>
<dbReference type="InterPro" id="IPR003593">
    <property type="entry name" value="AAA+_ATPase"/>
</dbReference>
<dbReference type="PROSITE" id="PS50893">
    <property type="entry name" value="ABC_TRANSPORTER_2"/>
    <property type="match status" value="1"/>
</dbReference>
<evidence type="ECO:0000256" key="8">
    <source>
        <dbReference type="SAM" id="Phobius"/>
    </source>
</evidence>
<feature type="transmembrane region" description="Helical" evidence="8">
    <location>
        <begin position="35"/>
        <end position="56"/>
    </location>
</feature>
<feature type="transmembrane region" description="Helical" evidence="8">
    <location>
        <begin position="76"/>
        <end position="100"/>
    </location>
</feature>
<evidence type="ECO:0000256" key="4">
    <source>
        <dbReference type="ARBA" id="ARBA00022840"/>
    </source>
</evidence>
<feature type="transmembrane region" description="Helical" evidence="8">
    <location>
        <begin position="176"/>
        <end position="194"/>
    </location>
</feature>